<protein>
    <submittedName>
        <fullName evidence="2">Uncharacterized protein</fullName>
    </submittedName>
</protein>
<reference evidence="2 3" key="1">
    <citation type="journal article" date="2019" name="Genome Biol. Evol.">
        <title>Whole-Genome Sequencing of the Giant Devil Catfish, Bagarius yarrelli.</title>
        <authorList>
            <person name="Jiang W."/>
            <person name="Lv Y."/>
            <person name="Cheng L."/>
            <person name="Yang K."/>
            <person name="Chao B."/>
            <person name="Wang X."/>
            <person name="Li Y."/>
            <person name="Pan X."/>
            <person name="You X."/>
            <person name="Zhang Y."/>
            <person name="Yang J."/>
            <person name="Li J."/>
            <person name="Zhang X."/>
            <person name="Liu S."/>
            <person name="Sun C."/>
            <person name="Yang J."/>
            <person name="Shi Q."/>
        </authorList>
    </citation>
    <scope>NUCLEOTIDE SEQUENCE [LARGE SCALE GENOMIC DNA]</scope>
    <source>
        <strain evidence="2">JWS20170419001</strain>
        <tissue evidence="2">Muscle</tissue>
    </source>
</reference>
<dbReference type="EMBL" id="VCAZ01000063">
    <property type="protein sequence ID" value="TSO05434.1"/>
    <property type="molecule type" value="Genomic_DNA"/>
</dbReference>
<comment type="caution">
    <text evidence="2">The sequence shown here is derived from an EMBL/GenBank/DDBJ whole genome shotgun (WGS) entry which is preliminary data.</text>
</comment>
<feature type="chain" id="PRO_5021945334" evidence="1">
    <location>
        <begin position="22"/>
        <end position="134"/>
    </location>
</feature>
<sequence>MAFPALWLVVFAFTNLRLTHGNNRHAVYWNSSNIQLQVAETSAEVPLHEYRSFISPGRFYAVSSRRFCVKLTSGRQNLRIKLSGYNPSGERRKGFGTCRVESRAEPLSALSLGDLLNPNSSTEVSNCEKILKRE</sequence>
<dbReference type="AlphaFoldDB" id="A0A556U8P0"/>
<name>A0A556U8P0_BAGYA</name>
<keyword evidence="3" id="KW-1185">Reference proteome</keyword>
<feature type="signal peptide" evidence="1">
    <location>
        <begin position="1"/>
        <end position="21"/>
    </location>
</feature>
<evidence type="ECO:0000256" key="1">
    <source>
        <dbReference type="SAM" id="SignalP"/>
    </source>
</evidence>
<dbReference type="Proteomes" id="UP000319801">
    <property type="component" value="Unassembled WGS sequence"/>
</dbReference>
<accession>A0A556U8P0</accession>
<evidence type="ECO:0000313" key="2">
    <source>
        <dbReference type="EMBL" id="TSO05434.1"/>
    </source>
</evidence>
<keyword evidence="1" id="KW-0732">Signal</keyword>
<evidence type="ECO:0000313" key="3">
    <source>
        <dbReference type="Proteomes" id="UP000319801"/>
    </source>
</evidence>
<organism evidence="2 3">
    <name type="scientific">Bagarius yarrelli</name>
    <name type="common">Goonch</name>
    <name type="synonym">Bagrus yarrelli</name>
    <dbReference type="NCBI Taxonomy" id="175774"/>
    <lineage>
        <taxon>Eukaryota</taxon>
        <taxon>Metazoa</taxon>
        <taxon>Chordata</taxon>
        <taxon>Craniata</taxon>
        <taxon>Vertebrata</taxon>
        <taxon>Euteleostomi</taxon>
        <taxon>Actinopterygii</taxon>
        <taxon>Neopterygii</taxon>
        <taxon>Teleostei</taxon>
        <taxon>Ostariophysi</taxon>
        <taxon>Siluriformes</taxon>
        <taxon>Sisoridae</taxon>
        <taxon>Sisorinae</taxon>
        <taxon>Bagarius</taxon>
    </lineage>
</organism>
<gene>
    <name evidence="2" type="ORF">Baya_9557</name>
</gene>
<proteinExistence type="predicted"/>